<dbReference type="Gene3D" id="2.60.40.1630">
    <property type="entry name" value="bacillus anthracis domain"/>
    <property type="match status" value="1"/>
</dbReference>
<reference evidence="4" key="2">
    <citation type="submission" date="2020-09" db="EMBL/GenBank/DDBJ databases">
        <authorList>
            <person name="Sun Q."/>
            <person name="Zhou Y."/>
        </authorList>
    </citation>
    <scope>NUCLEOTIDE SEQUENCE</scope>
    <source>
        <strain evidence="4">CGMCC 1.16134</strain>
    </source>
</reference>
<keyword evidence="5" id="KW-1185">Reference proteome</keyword>
<gene>
    <name evidence="4" type="ORF">GCM10010912_05290</name>
</gene>
<comment type="caution">
    <text evidence="4">The sequence shown here is derived from an EMBL/GenBank/DDBJ whole genome shotgun (WGS) entry which is preliminary data.</text>
</comment>
<dbReference type="Proteomes" id="UP000637643">
    <property type="component" value="Unassembled WGS sequence"/>
</dbReference>
<reference evidence="4" key="1">
    <citation type="journal article" date="2014" name="Int. J. Syst. Evol. Microbiol.">
        <title>Complete genome sequence of Corynebacterium casei LMG S-19264T (=DSM 44701T), isolated from a smear-ripened cheese.</title>
        <authorList>
            <consortium name="US DOE Joint Genome Institute (JGI-PGF)"/>
            <person name="Walter F."/>
            <person name="Albersmeier A."/>
            <person name="Kalinowski J."/>
            <person name="Ruckert C."/>
        </authorList>
    </citation>
    <scope>NUCLEOTIDE SEQUENCE</scope>
    <source>
        <strain evidence="4">CGMCC 1.16134</strain>
    </source>
</reference>
<dbReference type="RefSeq" id="WP_189022047.1">
    <property type="nucleotide sequence ID" value="NZ_BMKR01000002.1"/>
</dbReference>
<evidence type="ECO:0000313" key="4">
    <source>
        <dbReference type="EMBL" id="GGF63151.1"/>
    </source>
</evidence>
<evidence type="ECO:0000313" key="5">
    <source>
        <dbReference type="Proteomes" id="UP000637643"/>
    </source>
</evidence>
<dbReference type="Pfam" id="PF18705">
    <property type="entry name" value="DUF5643"/>
    <property type="match status" value="1"/>
</dbReference>
<proteinExistence type="predicted"/>
<feature type="domain" description="DUF5643" evidence="3">
    <location>
        <begin position="243"/>
        <end position="344"/>
    </location>
</feature>
<dbReference type="Pfam" id="PF13786">
    <property type="entry name" value="DUF4179"/>
    <property type="match status" value="1"/>
</dbReference>
<evidence type="ECO:0000259" key="2">
    <source>
        <dbReference type="Pfam" id="PF13786"/>
    </source>
</evidence>
<accession>A0A917BYB2</accession>
<keyword evidence="1" id="KW-0812">Transmembrane</keyword>
<feature type="domain" description="DUF4179" evidence="2">
    <location>
        <begin position="67"/>
        <end position="152"/>
    </location>
</feature>
<protein>
    <recommendedName>
        <fullName evidence="6">DUF4179 domain-containing protein</fullName>
    </recommendedName>
</protein>
<sequence>MRELRTRESVAHTELVAQLEHEAELLLKQKQPGFTFETLWEQHQGFRKASRPRYRYRSPLLRWSLGVSVAAITAVILTLGAGFVSPQVAEALRKIPFFEYLYAKGGGYDELRQIESHKLIHPVDIAALDQGIEVRMDEVYYDGIQLVLNYEVNYPVSHPTITSDEATVYYDLEFDGISPQSIGTHDFTVTGDRSFAGTTRWNFTDKNMPDELLLKMNIDCIGTTRGNWELSIPLHKGKSKEMSHTFELHRKFKFKNSEYTLKKMMFGPVTTQIQISKDYPLNEFNLAVEDDQGTLLGRQGGDGGTATDLYFNLSALGDLNPQPRYVTLIFSEILNIPAGTLPVKDSHTLTGSYPLTLQGDQGGTITITNIEYEERQTVVYYEASQPLSQKTSFQFDDAEGQPIYPSQDPVRVSKDSLSFKVIFPALDENKVKSITSNPYSYPEDKEMLRMRIPLDWNTE</sequence>
<evidence type="ECO:0000256" key="1">
    <source>
        <dbReference type="SAM" id="Phobius"/>
    </source>
</evidence>
<evidence type="ECO:0000259" key="3">
    <source>
        <dbReference type="Pfam" id="PF18705"/>
    </source>
</evidence>
<dbReference type="EMBL" id="BMKR01000002">
    <property type="protein sequence ID" value="GGF63151.1"/>
    <property type="molecule type" value="Genomic_DNA"/>
</dbReference>
<dbReference type="AlphaFoldDB" id="A0A917BYB2"/>
<dbReference type="InterPro" id="IPR025436">
    <property type="entry name" value="DUF4179"/>
</dbReference>
<keyword evidence="1" id="KW-1133">Transmembrane helix</keyword>
<keyword evidence="1" id="KW-0472">Membrane</keyword>
<organism evidence="4 5">
    <name type="scientific">Paenibacillus albidus</name>
    <dbReference type="NCBI Taxonomy" id="2041023"/>
    <lineage>
        <taxon>Bacteria</taxon>
        <taxon>Bacillati</taxon>
        <taxon>Bacillota</taxon>
        <taxon>Bacilli</taxon>
        <taxon>Bacillales</taxon>
        <taxon>Paenibacillaceae</taxon>
        <taxon>Paenibacillus</taxon>
    </lineage>
</organism>
<name>A0A917BYB2_9BACL</name>
<dbReference type="InterPro" id="IPR040680">
    <property type="entry name" value="DUF5643"/>
</dbReference>
<feature type="transmembrane region" description="Helical" evidence="1">
    <location>
        <begin position="60"/>
        <end position="84"/>
    </location>
</feature>
<evidence type="ECO:0008006" key="6">
    <source>
        <dbReference type="Google" id="ProtNLM"/>
    </source>
</evidence>